<dbReference type="SUPFAM" id="SSF57756">
    <property type="entry name" value="Retrovirus zinc finger-like domains"/>
    <property type="match status" value="1"/>
</dbReference>
<evidence type="ECO:0000259" key="2">
    <source>
        <dbReference type="PROSITE" id="PS50158"/>
    </source>
</evidence>
<dbReference type="Proteomes" id="UP001258017">
    <property type="component" value="Unassembled WGS sequence"/>
</dbReference>
<keyword evidence="1" id="KW-0863">Zinc-finger</keyword>
<sequence length="293" mass="33965">MADVKFLITKLNNSNYQIWKEKVQLLLMRERVWHTIEEDRPAVENEKWLGEDMHVRSTIGLLIEDDQLRYVKKATSAKEAWDSLKGYHEKASLSNIVYTLKKLCRTRLTENESMERHINGMLNMVDELEARGESVKERMVIAIILGSLPDTYNTLVTALETRPEKDLTLELVKGKLIEEEQRRINLKQNTNGINDVALKVQHKANQDKVTGTSGIKAHRGITCFFCKRYGHQKKDCYKYQKWKCNKEKANQVTDKESSEFCFVVGNKSADNGTRWYLDSGATSHMTHNKDFFT</sequence>
<evidence type="ECO:0000313" key="4">
    <source>
        <dbReference type="Proteomes" id="UP001258017"/>
    </source>
</evidence>
<evidence type="ECO:0000313" key="3">
    <source>
        <dbReference type="EMBL" id="KAK2577585.1"/>
    </source>
</evidence>
<feature type="domain" description="CCHC-type" evidence="2">
    <location>
        <begin position="223"/>
        <end position="236"/>
    </location>
</feature>
<dbReference type="PANTHER" id="PTHR47481:SF7">
    <property type="entry name" value="CCHC-TYPE DOMAIN-CONTAINING PROTEIN"/>
    <property type="match status" value="1"/>
</dbReference>
<evidence type="ECO:0000256" key="1">
    <source>
        <dbReference type="PROSITE-ProRule" id="PRU00047"/>
    </source>
</evidence>
<dbReference type="GO" id="GO:0003676">
    <property type="term" value="F:nucleic acid binding"/>
    <property type="evidence" value="ECO:0007669"/>
    <property type="project" value="InterPro"/>
</dbReference>
<dbReference type="EMBL" id="JAIFRP010004251">
    <property type="protein sequence ID" value="KAK2577585.1"/>
    <property type="molecule type" value="Genomic_DNA"/>
</dbReference>
<proteinExistence type="predicted"/>
<dbReference type="GO" id="GO:0008270">
    <property type="term" value="F:zinc ion binding"/>
    <property type="evidence" value="ECO:0007669"/>
    <property type="project" value="UniProtKB-KW"/>
</dbReference>
<name>A0AAD9RDS7_9HYME</name>
<dbReference type="PANTHER" id="PTHR47481">
    <property type="match status" value="1"/>
</dbReference>
<accession>A0AAD9RDS7</accession>
<keyword evidence="4" id="KW-1185">Reference proteome</keyword>
<dbReference type="AlphaFoldDB" id="A0AAD9RDS7"/>
<keyword evidence="1" id="KW-0862">Zinc</keyword>
<reference evidence="3" key="1">
    <citation type="submission" date="2021-08" db="EMBL/GenBank/DDBJ databases">
        <authorList>
            <person name="Misof B."/>
            <person name="Oliver O."/>
            <person name="Podsiadlowski L."/>
            <person name="Donath A."/>
            <person name="Peters R."/>
            <person name="Mayer C."/>
            <person name="Rust J."/>
            <person name="Gunkel S."/>
            <person name="Lesny P."/>
            <person name="Martin S."/>
            <person name="Oeyen J.P."/>
            <person name="Petersen M."/>
            <person name="Panagiotis P."/>
            <person name="Wilbrandt J."/>
            <person name="Tanja T."/>
        </authorList>
    </citation>
    <scope>NUCLEOTIDE SEQUENCE</scope>
    <source>
        <strain evidence="3">GBR_01_08_01A</strain>
        <tissue evidence="3">Thorax + abdomen</tissue>
    </source>
</reference>
<dbReference type="InterPro" id="IPR036875">
    <property type="entry name" value="Znf_CCHC_sf"/>
</dbReference>
<dbReference type="InterPro" id="IPR001878">
    <property type="entry name" value="Znf_CCHC"/>
</dbReference>
<keyword evidence="1" id="KW-0479">Metal-binding</keyword>
<comment type="caution">
    <text evidence="3">The sequence shown here is derived from an EMBL/GenBank/DDBJ whole genome shotgun (WGS) entry which is preliminary data.</text>
</comment>
<reference evidence="3" key="2">
    <citation type="journal article" date="2023" name="Commun. Biol.">
        <title>Intrasexual cuticular hydrocarbon dimorphism in a wasp sheds light on hydrocarbon biosynthesis genes in Hymenoptera.</title>
        <authorList>
            <person name="Moris V.C."/>
            <person name="Podsiadlowski L."/>
            <person name="Martin S."/>
            <person name="Oeyen J.P."/>
            <person name="Donath A."/>
            <person name="Petersen M."/>
            <person name="Wilbrandt J."/>
            <person name="Misof B."/>
            <person name="Liedtke D."/>
            <person name="Thamm M."/>
            <person name="Scheiner R."/>
            <person name="Schmitt T."/>
            <person name="Niehuis O."/>
        </authorList>
    </citation>
    <scope>NUCLEOTIDE SEQUENCE</scope>
    <source>
        <strain evidence="3">GBR_01_08_01A</strain>
    </source>
</reference>
<protein>
    <recommendedName>
        <fullName evidence="2">CCHC-type domain-containing protein</fullName>
    </recommendedName>
</protein>
<dbReference type="PROSITE" id="PS50158">
    <property type="entry name" value="ZF_CCHC"/>
    <property type="match status" value="1"/>
</dbReference>
<dbReference type="Pfam" id="PF14223">
    <property type="entry name" value="Retrotran_gag_2"/>
    <property type="match status" value="1"/>
</dbReference>
<gene>
    <name evidence="3" type="ORF">KPH14_000902</name>
</gene>
<organism evidence="3 4">
    <name type="scientific">Odynerus spinipes</name>
    <dbReference type="NCBI Taxonomy" id="1348599"/>
    <lineage>
        <taxon>Eukaryota</taxon>
        <taxon>Metazoa</taxon>
        <taxon>Ecdysozoa</taxon>
        <taxon>Arthropoda</taxon>
        <taxon>Hexapoda</taxon>
        <taxon>Insecta</taxon>
        <taxon>Pterygota</taxon>
        <taxon>Neoptera</taxon>
        <taxon>Endopterygota</taxon>
        <taxon>Hymenoptera</taxon>
        <taxon>Apocrita</taxon>
        <taxon>Aculeata</taxon>
        <taxon>Vespoidea</taxon>
        <taxon>Vespidae</taxon>
        <taxon>Eumeninae</taxon>
        <taxon>Odynerus</taxon>
    </lineage>
</organism>